<name>D1QRP8_9BACT</name>
<dbReference type="HOGENOM" id="CLU_2992921_0_0_10"/>
<comment type="caution">
    <text evidence="1">The sequence shown here is derived from an EMBL/GenBank/DDBJ whole genome shotgun (WGS) entry which is preliminary data.</text>
</comment>
<dbReference type="STRING" id="649760.HMPREF0971_01655"/>
<reference evidence="1 2" key="1">
    <citation type="submission" date="2009-11" db="EMBL/GenBank/DDBJ databases">
        <authorList>
            <person name="Weinstock G."/>
            <person name="Sodergren E."/>
            <person name="Clifton S."/>
            <person name="Fulton L."/>
            <person name="Fulton B."/>
            <person name="Courtney L."/>
            <person name="Fronick C."/>
            <person name="Harrison M."/>
            <person name="Strong C."/>
            <person name="Farmer C."/>
            <person name="Delahaunty K."/>
            <person name="Markovic C."/>
            <person name="Hall O."/>
            <person name="Minx P."/>
            <person name="Tomlinson C."/>
            <person name="Mitreva M."/>
            <person name="Nelson J."/>
            <person name="Hou S."/>
            <person name="Wollam A."/>
            <person name="Pepin K.H."/>
            <person name="Johnson M."/>
            <person name="Bhonagiri V."/>
            <person name="Nash W.E."/>
            <person name="Warren W."/>
            <person name="Chinwalla A."/>
            <person name="Mardis E.R."/>
            <person name="Wilson R.K."/>
        </authorList>
    </citation>
    <scope>NUCLEOTIDE SEQUENCE [LARGE SCALE GENOMIC DNA]</scope>
    <source>
        <strain evidence="1 2">F0302</strain>
    </source>
</reference>
<accession>D1QRP8</accession>
<organism evidence="1 2">
    <name type="scientific">Segatella oris F0302</name>
    <dbReference type="NCBI Taxonomy" id="649760"/>
    <lineage>
        <taxon>Bacteria</taxon>
        <taxon>Pseudomonadati</taxon>
        <taxon>Bacteroidota</taxon>
        <taxon>Bacteroidia</taxon>
        <taxon>Bacteroidales</taxon>
        <taxon>Prevotellaceae</taxon>
        <taxon>Segatella</taxon>
    </lineage>
</organism>
<gene>
    <name evidence="1" type="ORF">HMPREF0971_01655</name>
</gene>
<evidence type="ECO:0000313" key="1">
    <source>
        <dbReference type="EMBL" id="EFB31906.1"/>
    </source>
</evidence>
<sequence>MSKLNNIINHSLLQCSLKRQHLRFILFYISGQARTNAVLNSLCLFFATSSRLLLPIT</sequence>
<dbReference type="AlphaFoldDB" id="D1QRP8"/>
<protein>
    <submittedName>
        <fullName evidence="1">Uncharacterized protein</fullName>
    </submittedName>
</protein>
<proteinExistence type="predicted"/>
<dbReference type="EMBL" id="ACUZ02000031">
    <property type="protein sequence ID" value="EFB31906.1"/>
    <property type="molecule type" value="Genomic_DNA"/>
</dbReference>
<dbReference type="Proteomes" id="UP000004079">
    <property type="component" value="Unassembled WGS sequence"/>
</dbReference>
<evidence type="ECO:0000313" key="2">
    <source>
        <dbReference type="Proteomes" id="UP000004079"/>
    </source>
</evidence>